<dbReference type="AlphaFoldDB" id="A0AA42SMS3"/>
<proteinExistence type="predicted"/>
<comment type="caution">
    <text evidence="1">The sequence shown here is derived from an EMBL/GenBank/DDBJ whole genome shotgun (WGS) entry which is preliminary data.</text>
</comment>
<dbReference type="EMBL" id="JAOCBE010000001">
    <property type="protein sequence ID" value="MDH0969454.1"/>
    <property type="molecule type" value="Genomic_DNA"/>
</dbReference>
<evidence type="ECO:0000313" key="1">
    <source>
        <dbReference type="EMBL" id="MDH0969454.1"/>
    </source>
</evidence>
<protein>
    <submittedName>
        <fullName evidence="1">Uncharacterized protein</fullName>
    </submittedName>
</protein>
<gene>
    <name evidence="1" type="ORF">N5C10_09320</name>
</gene>
<name>A0AA42SMS3_ACIJO</name>
<dbReference type="Proteomes" id="UP001159915">
    <property type="component" value="Unassembled WGS sequence"/>
</dbReference>
<dbReference type="RefSeq" id="WP_279670205.1">
    <property type="nucleotide sequence ID" value="NZ_JAOCBE010000001.1"/>
</dbReference>
<organism evidence="1 2">
    <name type="scientific">Acinetobacter johnsonii</name>
    <dbReference type="NCBI Taxonomy" id="40214"/>
    <lineage>
        <taxon>Bacteria</taxon>
        <taxon>Pseudomonadati</taxon>
        <taxon>Pseudomonadota</taxon>
        <taxon>Gammaproteobacteria</taxon>
        <taxon>Moraxellales</taxon>
        <taxon>Moraxellaceae</taxon>
        <taxon>Acinetobacter</taxon>
    </lineage>
</organism>
<accession>A0AA42SMS3</accession>
<evidence type="ECO:0000313" key="2">
    <source>
        <dbReference type="Proteomes" id="UP001159915"/>
    </source>
</evidence>
<sequence length="141" mass="17003">MNFLKKLKDKIHELRQETEKWPEQAQAQVAENMIKSEQSLMKARYEFMNSRLQTKNLPLYKSMDIFLEQFEEKQKEYLLIKEEFIKKNKNSSLTQEQKYFFIDHNDIWLQYLAILDGLIGVDDCIINDFIKKHNIKKSGNH</sequence>
<reference evidence="1" key="1">
    <citation type="submission" date="2022-09" db="EMBL/GenBank/DDBJ databases">
        <title>Intensive care unit water sources are persistently colonized with multi-drug resistant bacteria and are the site of extensive horizontal gene transfer of antibiotic resistance genes.</title>
        <authorList>
            <person name="Diorio-Toth L."/>
        </authorList>
    </citation>
    <scope>NUCLEOTIDE SEQUENCE</scope>
    <source>
        <strain evidence="1">GD03920</strain>
    </source>
</reference>